<keyword evidence="2" id="KW-0472">Membrane</keyword>
<feature type="domain" description="Dipeptidylpeptidase IV N-terminal" evidence="4">
    <location>
        <begin position="371"/>
        <end position="449"/>
    </location>
</feature>
<keyword evidence="6" id="KW-1185">Reference proteome</keyword>
<evidence type="ECO:0000259" key="3">
    <source>
        <dbReference type="Pfam" id="PF00326"/>
    </source>
</evidence>
<keyword evidence="2" id="KW-0812">Transmembrane</keyword>
<protein>
    <recommendedName>
        <fullName evidence="7">Peptidase S9 prolyl oligopeptidase catalytic domain-containing protein</fullName>
    </recommendedName>
</protein>
<sequence>MILQNNSRKRSTKWELSHVNLKLVLFSFFILPLVTCSLWGQVVQKKQLTESDYHLWGELRQDKVASNGKWTSYKMEYEKGIDTLFVCNTTTKKTYNFPSGNNSLFAGKEHFVCQDSKGLHLLNLATGKQELYAPVSQCDYSPATNQLLFLSKAEKVLKIINLKNKVTDILHDVQQFAISPSNKEVLFTTTAHQKHSIGLLRLGNKQSITWIIENSANPFTHFTWQEMGKAVAFYSFANSDSKDARLYYYTLDNKALFELNPKTQSDFPIDKVFDKEMVYPLTISADMRSVFFGLSPVSIENKKDPEGDVEIWNGNAKWIYPFEKLNSMYNDRVTLAVWHPMLKRVTSISSPELPKVMLTGNQEYAILSNPKEYEPQFEYDGPRDFYIMDVNTGEKEILLRKQSAFFIYLLPSPSGKFIAYFSDNNWYVYDIAHKTHTNVTKQINVPFFGKVYLLDGDSSYGNVGWSKNDDEIILYDQYDLWAIKADGSTFRRLTHGREKKIAFKIATRSDFELYTINFDGFKSKTINLDGDLILHGEGFDEKTGYFKWKNDTGELPIVYGDRYIDQMHYIQKQQSYIYQEQKFDLSPRLMFQKNSTAPKPFFESNPHQAKYQWGTAKLIPFRNSKGKELKAALYYPANYDPAKKYPMIVHIYEKQSHKVHWYNNPSSFMQDGYNPTVFTAKGYFVLCPDIVHEQGTVGSNTVDCTVSATNEIVSRGLVDPLKIGLIGHSFGGYESAFMITQTNLFSAAVAGAAITDLNSFYLTIGWDTGKPDMYRFQSDQWKIGKTPFEDPLLYASNSPVANAAHIKTPLLLWEGKEDRHVDWHQSVELYLALRRLGKKHVMLLYPDEKHVLLKPNNQIDLGRRVQEWFDYYLKKEAPALWISEGVK</sequence>
<dbReference type="Pfam" id="PF00326">
    <property type="entry name" value="Peptidase_S9"/>
    <property type="match status" value="1"/>
</dbReference>
<dbReference type="PANTHER" id="PTHR42776">
    <property type="entry name" value="SERINE PEPTIDASE S9 FAMILY MEMBER"/>
    <property type="match status" value="1"/>
</dbReference>
<dbReference type="InterPro" id="IPR011042">
    <property type="entry name" value="6-blade_b-propeller_TolB-like"/>
</dbReference>
<reference evidence="5 6" key="1">
    <citation type="submission" date="2018-04" db="EMBL/GenBank/DDBJ databases">
        <title>Flavobacterium sp. nov., isolated from glacier ice.</title>
        <authorList>
            <person name="Liu Q."/>
            <person name="Xin Y.-H."/>
        </authorList>
    </citation>
    <scope>NUCLEOTIDE SEQUENCE [LARGE SCALE GENOMIC DNA]</scope>
    <source>
        <strain evidence="5 6">LB2P30</strain>
    </source>
</reference>
<keyword evidence="1" id="KW-0378">Hydrolase</keyword>
<dbReference type="Proteomes" id="UP000245618">
    <property type="component" value="Unassembled WGS sequence"/>
</dbReference>
<dbReference type="InterPro" id="IPR001375">
    <property type="entry name" value="Peptidase_S9_cat"/>
</dbReference>
<dbReference type="InterPro" id="IPR002469">
    <property type="entry name" value="Peptidase_S9B_N"/>
</dbReference>
<organism evidence="5 6">
    <name type="scientific">Flavobacterium laiguense</name>
    <dbReference type="NCBI Taxonomy" id="2169409"/>
    <lineage>
        <taxon>Bacteria</taxon>
        <taxon>Pseudomonadati</taxon>
        <taxon>Bacteroidota</taxon>
        <taxon>Flavobacteriia</taxon>
        <taxon>Flavobacteriales</taxon>
        <taxon>Flavobacteriaceae</taxon>
        <taxon>Flavobacterium</taxon>
    </lineage>
</organism>
<dbReference type="RefSeq" id="WP_116761916.1">
    <property type="nucleotide sequence ID" value="NZ_QCZH01000005.1"/>
</dbReference>
<dbReference type="EMBL" id="QCZH01000005">
    <property type="protein sequence ID" value="PWA09895.1"/>
    <property type="molecule type" value="Genomic_DNA"/>
</dbReference>
<dbReference type="GO" id="GO:0006508">
    <property type="term" value="P:proteolysis"/>
    <property type="evidence" value="ECO:0007669"/>
    <property type="project" value="InterPro"/>
</dbReference>
<dbReference type="GO" id="GO:0004252">
    <property type="term" value="F:serine-type endopeptidase activity"/>
    <property type="evidence" value="ECO:0007669"/>
    <property type="project" value="TreeGrafter"/>
</dbReference>
<name>A0A2U1JY31_9FLAO</name>
<evidence type="ECO:0008006" key="7">
    <source>
        <dbReference type="Google" id="ProtNLM"/>
    </source>
</evidence>
<dbReference type="PANTHER" id="PTHR42776:SF27">
    <property type="entry name" value="DIPEPTIDYL PEPTIDASE FAMILY MEMBER 6"/>
    <property type="match status" value="1"/>
</dbReference>
<evidence type="ECO:0000313" key="6">
    <source>
        <dbReference type="Proteomes" id="UP000245618"/>
    </source>
</evidence>
<keyword evidence="2" id="KW-1133">Transmembrane helix</keyword>
<evidence type="ECO:0000313" key="5">
    <source>
        <dbReference type="EMBL" id="PWA09895.1"/>
    </source>
</evidence>
<dbReference type="Gene3D" id="2.120.10.30">
    <property type="entry name" value="TolB, C-terminal domain"/>
    <property type="match status" value="1"/>
</dbReference>
<accession>A0A2U1JY31</accession>
<evidence type="ECO:0000259" key="4">
    <source>
        <dbReference type="Pfam" id="PF00930"/>
    </source>
</evidence>
<comment type="caution">
    <text evidence="5">The sequence shown here is derived from an EMBL/GenBank/DDBJ whole genome shotgun (WGS) entry which is preliminary data.</text>
</comment>
<dbReference type="OrthoDB" id="9812921at2"/>
<proteinExistence type="predicted"/>
<dbReference type="Gene3D" id="3.40.50.1820">
    <property type="entry name" value="alpha/beta hydrolase"/>
    <property type="match status" value="1"/>
</dbReference>
<evidence type="ECO:0000256" key="2">
    <source>
        <dbReference type="SAM" id="Phobius"/>
    </source>
</evidence>
<feature type="transmembrane region" description="Helical" evidence="2">
    <location>
        <begin position="21"/>
        <end position="40"/>
    </location>
</feature>
<feature type="domain" description="Peptidase S9 prolyl oligopeptidase catalytic" evidence="3">
    <location>
        <begin position="695"/>
        <end position="875"/>
    </location>
</feature>
<dbReference type="InterPro" id="IPR029058">
    <property type="entry name" value="AB_hydrolase_fold"/>
</dbReference>
<gene>
    <name evidence="5" type="ORF">DB891_06890</name>
</gene>
<evidence type="ECO:0000256" key="1">
    <source>
        <dbReference type="ARBA" id="ARBA00022801"/>
    </source>
</evidence>
<dbReference type="Pfam" id="PF00930">
    <property type="entry name" value="DPPIV_N"/>
    <property type="match status" value="1"/>
</dbReference>
<dbReference type="SUPFAM" id="SSF53474">
    <property type="entry name" value="alpha/beta-Hydrolases"/>
    <property type="match status" value="1"/>
</dbReference>
<dbReference type="SUPFAM" id="SSF82171">
    <property type="entry name" value="DPP6 N-terminal domain-like"/>
    <property type="match status" value="1"/>
</dbReference>
<dbReference type="AlphaFoldDB" id="A0A2U1JY31"/>